<evidence type="ECO:0000256" key="4">
    <source>
        <dbReference type="NCBIfam" id="TIGR03241"/>
    </source>
</evidence>
<dbReference type="EMBL" id="JAZDRO010000009">
    <property type="protein sequence ID" value="MEE2567750.1"/>
    <property type="molecule type" value="Genomic_DNA"/>
</dbReference>
<dbReference type="Gene3D" id="3.75.10.20">
    <property type="entry name" value="Succinylarginine dihydrolase"/>
    <property type="match status" value="1"/>
</dbReference>
<feature type="binding site" evidence="3">
    <location>
        <begin position="137"/>
        <end position="138"/>
    </location>
    <ligand>
        <name>substrate</name>
    </ligand>
</feature>
<comment type="pathway">
    <text evidence="3">Amino-acid degradation; L-arginine degradation via AST pathway; L-glutamate and succinate from L-arginine: step 2/5.</text>
</comment>
<feature type="binding site" evidence="3">
    <location>
        <begin position="19"/>
        <end position="28"/>
    </location>
    <ligand>
        <name>substrate</name>
    </ligand>
</feature>
<reference evidence="5 6" key="1">
    <citation type="submission" date="2024-01" db="EMBL/GenBank/DDBJ databases">
        <title>Hyphobacterium bacterium isolated from marine sediment.</title>
        <authorList>
            <person name="Zhao S."/>
        </authorList>
    </citation>
    <scope>NUCLEOTIDE SEQUENCE [LARGE SCALE GENOMIC DNA]</scope>
    <source>
        <strain evidence="5 6">Y60-23</strain>
    </source>
</reference>
<dbReference type="InterPro" id="IPR037031">
    <property type="entry name" value="AstB_sf"/>
</dbReference>
<feature type="active site" description="Nucleophile" evidence="3">
    <location>
        <position position="368"/>
    </location>
</feature>
<comment type="caution">
    <text evidence="5">The sequence shown here is derived from an EMBL/GenBank/DDBJ whole genome shotgun (WGS) entry which is preliminary data.</text>
</comment>
<dbReference type="Proteomes" id="UP001310692">
    <property type="component" value="Unassembled WGS sequence"/>
</dbReference>
<proteinExistence type="inferred from homology"/>
<comment type="catalytic activity">
    <reaction evidence="3">
        <text>N(2)-succinyl-L-arginine + 2 H2O + 2 H(+) = N(2)-succinyl-L-ornithine + 2 NH4(+) + CO2</text>
        <dbReference type="Rhea" id="RHEA:19533"/>
        <dbReference type="ChEBI" id="CHEBI:15377"/>
        <dbReference type="ChEBI" id="CHEBI:15378"/>
        <dbReference type="ChEBI" id="CHEBI:16526"/>
        <dbReference type="ChEBI" id="CHEBI:28938"/>
        <dbReference type="ChEBI" id="CHEBI:58241"/>
        <dbReference type="ChEBI" id="CHEBI:58514"/>
        <dbReference type="EC" id="3.5.3.23"/>
    </reaction>
</comment>
<dbReference type="InterPro" id="IPR007079">
    <property type="entry name" value="SuccinylArg_d-Hdrlase_AstB"/>
</dbReference>
<dbReference type="NCBIfam" id="NF009789">
    <property type="entry name" value="PRK13281.1"/>
    <property type="match status" value="1"/>
</dbReference>
<comment type="subunit">
    <text evidence="3">Homodimer.</text>
</comment>
<organism evidence="5 6">
    <name type="scientific">Hyphobacterium marinum</name>
    <dbReference type="NCBI Taxonomy" id="3116574"/>
    <lineage>
        <taxon>Bacteria</taxon>
        <taxon>Pseudomonadati</taxon>
        <taxon>Pseudomonadota</taxon>
        <taxon>Alphaproteobacteria</taxon>
        <taxon>Maricaulales</taxon>
        <taxon>Maricaulaceae</taxon>
        <taxon>Hyphobacterium</taxon>
    </lineage>
</organism>
<keyword evidence="6" id="KW-1185">Reference proteome</keyword>
<dbReference type="Pfam" id="PF04996">
    <property type="entry name" value="AstB"/>
    <property type="match status" value="1"/>
</dbReference>
<feature type="active site" evidence="3">
    <location>
        <position position="247"/>
    </location>
</feature>
<feature type="binding site" evidence="3">
    <location>
        <position position="211"/>
    </location>
    <ligand>
        <name>substrate</name>
    </ligand>
</feature>
<dbReference type="NCBIfam" id="TIGR03241">
    <property type="entry name" value="arg_catab_astB"/>
    <property type="match status" value="1"/>
</dbReference>
<feature type="binding site" evidence="3">
    <location>
        <position position="362"/>
    </location>
    <ligand>
        <name>substrate</name>
    </ligand>
</feature>
<protein>
    <recommendedName>
        <fullName evidence="3 4">N-succinylarginine dihydrolase</fullName>
        <ecNumber evidence="3 4">3.5.3.23</ecNumber>
    </recommendedName>
</protein>
<sequence length="446" mass="48606">MSAVEANFDGLVGPTHNYGGLSDGNLASAKNKGLISSPRAAVIEGIVKAQRLSEAGLVQGFLPPHERPFLPFLRQAGFSGSDTQVLEKAWKTVPGLVRNAYAASPMWAANAAMVSPSADTGDGRLHFTPANLHTTLHRSLEGPQTRRSLQWAFGDKDRFAVHDLLPAQPAFADEGAANHVRLCRAHGEAGVEIFVYGREASEAWSGAFPARQTLESCQAIARSHGLDPKRTVFIRQSQDAIDAGAFHNDVVCVGTRETLFFHEKAFADREGAMDAIRRAADGLFDPVFAEVREEDVPIRDAVTSYLFNSQLLVWPNEDRLVLVAPVETEETETTRAYCEALVSGNGPVGKVDFVDVRQSMRNGGGPACLRLRVVLTAAEQAAVKPQAYITADRADALIAWAERHYRESLAPDELRDPALMEESRAALDALTRLLDLGDDFYPFQRS</sequence>
<evidence type="ECO:0000313" key="6">
    <source>
        <dbReference type="Proteomes" id="UP001310692"/>
    </source>
</evidence>
<dbReference type="HAMAP" id="MF_01172">
    <property type="entry name" value="AstB"/>
    <property type="match status" value="1"/>
</dbReference>
<name>A0ABU7M3B3_9PROT</name>
<dbReference type="RefSeq" id="WP_330197347.1">
    <property type="nucleotide sequence ID" value="NZ_JAZDRO010000009.1"/>
</dbReference>
<keyword evidence="1 3" id="KW-0056">Arginine metabolism</keyword>
<gene>
    <name evidence="3 5" type="primary">astB</name>
    <name evidence="5" type="ORF">V0U35_13805</name>
</gene>
<dbReference type="PANTHER" id="PTHR30420:SF2">
    <property type="entry name" value="N-SUCCINYLARGININE DIHYDROLASE"/>
    <property type="match status" value="1"/>
</dbReference>
<evidence type="ECO:0000256" key="2">
    <source>
        <dbReference type="ARBA" id="ARBA00022801"/>
    </source>
</evidence>
<feature type="binding site" evidence="3">
    <location>
        <position position="249"/>
    </location>
    <ligand>
        <name>substrate</name>
    </ligand>
</feature>
<comment type="function">
    <text evidence="3">Catalyzes the hydrolysis of N(2)-succinylarginine into N(2)-succinylornithine, ammonia and CO(2).</text>
</comment>
<keyword evidence="2 3" id="KW-0378">Hydrolase</keyword>
<feature type="active site" evidence="3">
    <location>
        <position position="174"/>
    </location>
</feature>
<comment type="similarity">
    <text evidence="3">Belongs to the succinylarginine dihydrolase family.</text>
</comment>
<feature type="binding site" evidence="3">
    <location>
        <position position="110"/>
    </location>
    <ligand>
        <name>substrate</name>
    </ligand>
</feature>
<dbReference type="EC" id="3.5.3.23" evidence="3 4"/>
<evidence type="ECO:0000256" key="1">
    <source>
        <dbReference type="ARBA" id="ARBA00022503"/>
    </source>
</evidence>
<evidence type="ECO:0000256" key="3">
    <source>
        <dbReference type="HAMAP-Rule" id="MF_01172"/>
    </source>
</evidence>
<dbReference type="GO" id="GO:0009015">
    <property type="term" value="F:N-succinylarginine dihydrolase activity"/>
    <property type="evidence" value="ECO:0007669"/>
    <property type="project" value="UniProtKB-EC"/>
</dbReference>
<evidence type="ECO:0000313" key="5">
    <source>
        <dbReference type="EMBL" id="MEE2567750.1"/>
    </source>
</evidence>
<accession>A0ABU7M3B3</accession>
<dbReference type="PANTHER" id="PTHR30420">
    <property type="entry name" value="N-SUCCINYLARGININE DIHYDROLASE"/>
    <property type="match status" value="1"/>
</dbReference>
<dbReference type="SUPFAM" id="SSF55909">
    <property type="entry name" value="Pentein"/>
    <property type="match status" value="1"/>
</dbReference>